<reference evidence="3" key="1">
    <citation type="journal article" date="2023" name="Mol. Biol. Evol.">
        <title>Third-Generation Sequencing Reveals the Adaptive Role of the Epigenome in Three Deep-Sea Polychaetes.</title>
        <authorList>
            <person name="Perez M."/>
            <person name="Aroh O."/>
            <person name="Sun Y."/>
            <person name="Lan Y."/>
            <person name="Juniper S.K."/>
            <person name="Young C.R."/>
            <person name="Angers B."/>
            <person name="Qian P.Y."/>
        </authorList>
    </citation>
    <scope>NUCLEOTIDE SEQUENCE</scope>
    <source>
        <strain evidence="3">P08H-3</strain>
    </source>
</reference>
<gene>
    <name evidence="3" type="ORF">LSH36_3g00057</name>
</gene>
<keyword evidence="4" id="KW-1185">Reference proteome</keyword>
<keyword evidence="2" id="KW-0472">Membrane</keyword>
<feature type="region of interest" description="Disordered" evidence="1">
    <location>
        <begin position="167"/>
        <end position="190"/>
    </location>
</feature>
<name>A0AAD9KEQ8_9ANNE</name>
<evidence type="ECO:0000256" key="2">
    <source>
        <dbReference type="SAM" id="Phobius"/>
    </source>
</evidence>
<dbReference type="EMBL" id="JAODUP010000003">
    <property type="protein sequence ID" value="KAK2170268.1"/>
    <property type="molecule type" value="Genomic_DNA"/>
</dbReference>
<sequence length="190" mass="20480">MLSPDVKPVNSTQQLALPLPAIICIAIGAYIVLIIIILLIRQLLLQRGMCAYGQCCGKEGDPCCECCIACSESLNCCRSPNIEACLDSCCPARRQMDCVDIIMCQCCADPNNQCCGQQCDGYPLDGPHSSAYPNPPPGRAPSVSRYPLPQSELLTRASNDYQLAAVPRELAQPSSTPRPASGVKLLSERY</sequence>
<dbReference type="Proteomes" id="UP001208570">
    <property type="component" value="Unassembled WGS sequence"/>
</dbReference>
<comment type="caution">
    <text evidence="3">The sequence shown here is derived from an EMBL/GenBank/DDBJ whole genome shotgun (WGS) entry which is preliminary data.</text>
</comment>
<evidence type="ECO:0000313" key="4">
    <source>
        <dbReference type="Proteomes" id="UP001208570"/>
    </source>
</evidence>
<evidence type="ECO:0000256" key="1">
    <source>
        <dbReference type="SAM" id="MobiDB-lite"/>
    </source>
</evidence>
<organism evidence="3 4">
    <name type="scientific">Paralvinella palmiformis</name>
    <dbReference type="NCBI Taxonomy" id="53620"/>
    <lineage>
        <taxon>Eukaryota</taxon>
        <taxon>Metazoa</taxon>
        <taxon>Spiralia</taxon>
        <taxon>Lophotrochozoa</taxon>
        <taxon>Annelida</taxon>
        <taxon>Polychaeta</taxon>
        <taxon>Sedentaria</taxon>
        <taxon>Canalipalpata</taxon>
        <taxon>Terebellida</taxon>
        <taxon>Terebelliformia</taxon>
        <taxon>Alvinellidae</taxon>
        <taxon>Paralvinella</taxon>
    </lineage>
</organism>
<keyword evidence="2" id="KW-0812">Transmembrane</keyword>
<accession>A0AAD9KEQ8</accession>
<proteinExistence type="predicted"/>
<feature type="transmembrane region" description="Helical" evidence="2">
    <location>
        <begin position="20"/>
        <end position="40"/>
    </location>
</feature>
<dbReference type="AlphaFoldDB" id="A0AAD9KEQ8"/>
<keyword evidence="2" id="KW-1133">Transmembrane helix</keyword>
<evidence type="ECO:0000313" key="3">
    <source>
        <dbReference type="EMBL" id="KAK2170268.1"/>
    </source>
</evidence>
<protein>
    <submittedName>
        <fullName evidence="3">Uncharacterized protein</fullName>
    </submittedName>
</protein>